<comment type="function">
    <text evidence="5 6">Structural component of flagellum, the bacterial motility apparatus. Part of the rod structure of flagellar basal body.</text>
</comment>
<reference evidence="9" key="1">
    <citation type="submission" date="2022-04" db="EMBL/GenBank/DDBJ databases">
        <title>Lysobacter sp. CAU 1642 isolated from sea sand.</title>
        <authorList>
            <person name="Kim W."/>
        </authorList>
    </citation>
    <scope>NUCLEOTIDE SEQUENCE</scope>
    <source>
        <strain evidence="9">CAU 1642</strain>
    </source>
</reference>
<dbReference type="Proteomes" id="UP001431449">
    <property type="component" value="Unassembled WGS sequence"/>
</dbReference>
<evidence type="ECO:0000259" key="8">
    <source>
        <dbReference type="Pfam" id="PF00460"/>
    </source>
</evidence>
<keyword evidence="9" id="KW-0969">Cilium</keyword>
<evidence type="ECO:0000256" key="7">
    <source>
        <dbReference type="SAM" id="MobiDB-lite"/>
    </source>
</evidence>
<name>A0ABT0GKV9_9GAMM</name>
<keyword evidence="4 6" id="KW-0975">Bacterial flagellum</keyword>
<dbReference type="InterPro" id="IPR019776">
    <property type="entry name" value="Flagellar_basal_body_rod_CS"/>
</dbReference>
<dbReference type="InterPro" id="IPR001444">
    <property type="entry name" value="Flag_bb_rod_N"/>
</dbReference>
<dbReference type="NCBIfam" id="TIGR01396">
    <property type="entry name" value="FlgB"/>
    <property type="match status" value="1"/>
</dbReference>
<comment type="caution">
    <text evidence="9">The sequence shown here is derived from an EMBL/GenBank/DDBJ whole genome shotgun (WGS) entry which is preliminary data.</text>
</comment>
<comment type="subcellular location">
    <subcellularLocation>
        <location evidence="1 6">Bacterial flagellum basal body</location>
    </subcellularLocation>
</comment>
<feature type="compositionally biased region" description="Low complexity" evidence="7">
    <location>
        <begin position="68"/>
        <end position="79"/>
    </location>
</feature>
<organism evidence="9 10">
    <name type="scientific">Pseudomarimonas salicorniae</name>
    <dbReference type="NCBI Taxonomy" id="2933270"/>
    <lineage>
        <taxon>Bacteria</taxon>
        <taxon>Pseudomonadati</taxon>
        <taxon>Pseudomonadota</taxon>
        <taxon>Gammaproteobacteria</taxon>
        <taxon>Lysobacterales</taxon>
        <taxon>Lysobacteraceae</taxon>
        <taxon>Pseudomarimonas</taxon>
    </lineage>
</organism>
<feature type="region of interest" description="Disordered" evidence="7">
    <location>
        <begin position="57"/>
        <end position="81"/>
    </location>
</feature>
<dbReference type="PANTHER" id="PTHR30435:SF12">
    <property type="entry name" value="FLAGELLAR BASAL BODY ROD PROTEIN FLGB"/>
    <property type="match status" value="1"/>
</dbReference>
<dbReference type="InterPro" id="IPR006300">
    <property type="entry name" value="FlgB"/>
</dbReference>
<proteinExistence type="inferred from homology"/>
<dbReference type="PANTHER" id="PTHR30435">
    <property type="entry name" value="FLAGELLAR PROTEIN"/>
    <property type="match status" value="1"/>
</dbReference>
<dbReference type="Pfam" id="PF00460">
    <property type="entry name" value="Flg_bb_rod"/>
    <property type="match status" value="1"/>
</dbReference>
<evidence type="ECO:0000256" key="3">
    <source>
        <dbReference type="ARBA" id="ARBA00014376"/>
    </source>
</evidence>
<comment type="similarity">
    <text evidence="2 6">Belongs to the flagella basal body rod proteins family.</text>
</comment>
<keyword evidence="9" id="KW-0966">Cell projection</keyword>
<feature type="domain" description="Flagellar basal body rod protein N-terminal" evidence="8">
    <location>
        <begin position="11"/>
        <end position="39"/>
    </location>
</feature>
<gene>
    <name evidence="9" type="primary">flgB</name>
    <name evidence="9" type="ORF">M0G41_16030</name>
</gene>
<accession>A0ABT0GKV9</accession>
<evidence type="ECO:0000256" key="1">
    <source>
        <dbReference type="ARBA" id="ARBA00004117"/>
    </source>
</evidence>
<dbReference type="RefSeq" id="WP_248210943.1">
    <property type="nucleotide sequence ID" value="NZ_JALNMH010000014.1"/>
</dbReference>
<evidence type="ECO:0000256" key="2">
    <source>
        <dbReference type="ARBA" id="ARBA00009677"/>
    </source>
</evidence>
<dbReference type="EMBL" id="JALNMH010000014">
    <property type="protein sequence ID" value="MCK7595171.1"/>
    <property type="molecule type" value="Genomic_DNA"/>
</dbReference>
<evidence type="ECO:0000313" key="9">
    <source>
        <dbReference type="EMBL" id="MCK7595171.1"/>
    </source>
</evidence>
<keyword evidence="9" id="KW-0282">Flagellum</keyword>
<evidence type="ECO:0000256" key="6">
    <source>
        <dbReference type="PIRNR" id="PIRNR002889"/>
    </source>
</evidence>
<comment type="subunit">
    <text evidence="6">The basal body constitutes a major portion of the flagellar organelle and consists of a number of rings mounted on a central rod.</text>
</comment>
<protein>
    <recommendedName>
        <fullName evidence="3 6">Flagellar basal body rod protein FlgB</fullName>
    </recommendedName>
</protein>
<evidence type="ECO:0000256" key="5">
    <source>
        <dbReference type="ARBA" id="ARBA00024934"/>
    </source>
</evidence>
<keyword evidence="10" id="KW-1185">Reference proteome</keyword>
<dbReference type="PIRSF" id="PIRSF002889">
    <property type="entry name" value="Rod_FlgB"/>
    <property type="match status" value="1"/>
</dbReference>
<evidence type="ECO:0000313" key="10">
    <source>
        <dbReference type="Proteomes" id="UP001431449"/>
    </source>
</evidence>
<dbReference type="PROSITE" id="PS00588">
    <property type="entry name" value="FLAGELLA_BB_ROD"/>
    <property type="match status" value="1"/>
</dbReference>
<sequence length="141" mass="15060">MADITSTIFGIHANALSLRQQRLDLIASNIANVDTPGYKAQDLDFATALRHASNLPGAAPLGDQLEMAPSASQPGSAPPDVAEIGRLARFQRDEMQPALDGNTVDSQLEHAAFAKAALEYRVTLNMFEGRARSLMLAITGQ</sequence>
<evidence type="ECO:0000256" key="4">
    <source>
        <dbReference type="ARBA" id="ARBA00023143"/>
    </source>
</evidence>